<name>A0ACB7ZH63_9ERIC</name>
<comment type="caution">
    <text evidence="1">The sequence shown here is derived from an EMBL/GenBank/DDBJ whole genome shotgun (WGS) entry which is preliminary data.</text>
</comment>
<accession>A0ACB7ZH63</accession>
<organism evidence="1 2">
    <name type="scientific">Vaccinium darrowii</name>
    <dbReference type="NCBI Taxonomy" id="229202"/>
    <lineage>
        <taxon>Eukaryota</taxon>
        <taxon>Viridiplantae</taxon>
        <taxon>Streptophyta</taxon>
        <taxon>Embryophyta</taxon>
        <taxon>Tracheophyta</taxon>
        <taxon>Spermatophyta</taxon>
        <taxon>Magnoliopsida</taxon>
        <taxon>eudicotyledons</taxon>
        <taxon>Gunneridae</taxon>
        <taxon>Pentapetalae</taxon>
        <taxon>asterids</taxon>
        <taxon>Ericales</taxon>
        <taxon>Ericaceae</taxon>
        <taxon>Vaccinioideae</taxon>
        <taxon>Vaccinieae</taxon>
        <taxon>Vaccinium</taxon>
    </lineage>
</organism>
<proteinExistence type="predicted"/>
<keyword evidence="2" id="KW-1185">Reference proteome</keyword>
<dbReference type="Proteomes" id="UP000828048">
    <property type="component" value="Chromosome 9"/>
</dbReference>
<dbReference type="EMBL" id="CM037159">
    <property type="protein sequence ID" value="KAH7865159.1"/>
    <property type="molecule type" value="Genomic_DNA"/>
</dbReference>
<reference evidence="1 2" key="1">
    <citation type="journal article" date="2021" name="Hortic Res">
        <title>High-quality reference genome and annotation aids understanding of berry development for evergreen blueberry (Vaccinium darrowii).</title>
        <authorList>
            <person name="Yu J."/>
            <person name="Hulse-Kemp A.M."/>
            <person name="Babiker E."/>
            <person name="Staton M."/>
        </authorList>
    </citation>
    <scope>NUCLEOTIDE SEQUENCE [LARGE SCALE GENOMIC DNA]</scope>
    <source>
        <strain evidence="2">cv. NJ 8807/NJ 8810</strain>
        <tissue evidence="1">Young leaf</tissue>
    </source>
</reference>
<evidence type="ECO:0000313" key="2">
    <source>
        <dbReference type="Proteomes" id="UP000828048"/>
    </source>
</evidence>
<evidence type="ECO:0000313" key="1">
    <source>
        <dbReference type="EMBL" id="KAH7865159.1"/>
    </source>
</evidence>
<protein>
    <submittedName>
        <fullName evidence="1">Uncharacterized protein</fullName>
    </submittedName>
</protein>
<gene>
    <name evidence="1" type="ORF">Vadar_002959</name>
</gene>
<sequence>MSHDDVEIGDMEWNEEIQAFTYPCLCRDLFQITKDDLKLGEEIAALAVPSTPRHLQSRGFHRRLNQAAEEESRASKATTYCRRLKTKSAQTGKASTSSDVFAYGVLLLEVVCGRGPIVDDLERGQVILVNWVIKQLQKGQILDVVDPNLGSGYVGSGYMVEEMELVLGLGLLCSNPKAEARPSMREILRYLNGDDLLPGIDQIGSSISSREVQETMSRFFELISVNTVSTSSHESSSIGLMSSSSLQAGR</sequence>